<evidence type="ECO:0000313" key="4">
    <source>
        <dbReference type="Proteomes" id="UP000663827"/>
    </source>
</evidence>
<dbReference type="Pfam" id="PF18417">
    <property type="entry name" value="LodA_C"/>
    <property type="match status" value="1"/>
</dbReference>
<gene>
    <name evidence="3" type="ORF">RDB_LOCUS38418</name>
</gene>
<feature type="compositionally biased region" description="Low complexity" evidence="1">
    <location>
        <begin position="30"/>
        <end position="41"/>
    </location>
</feature>
<sequence length="259" mass="29084">GPELSDPQVSNNTRADRFRRIRAPVIEGDQQNQQTRNGQTGSRFMPQLSGNMGPIRGDSRASLTQLQYERLKKWSEGHFTTGEPEVPYKSFDEIPLNEQPSALTRAALEWSIGAAFYPGIETFWIAQGEDKYKPASPGQPGNRFRFADTVTPGDLTKGLCLPWQSDFYMCSASWWPSVRPHDVVTEAYFQRLQDVTPPAQLASQLTDRSGWDRVEGVSGTSDMVRKWTKLGFVAQQPYGNDPNLPEISIEKQRGTDLSL</sequence>
<dbReference type="InterPro" id="IPR041173">
    <property type="entry name" value="LodA_C"/>
</dbReference>
<feature type="non-terminal residue" evidence="3">
    <location>
        <position position="1"/>
    </location>
</feature>
<accession>A0A8H3HV36</accession>
<dbReference type="EMBL" id="CAJNJQ010000754">
    <property type="protein sequence ID" value="CAE7098036.1"/>
    <property type="molecule type" value="Genomic_DNA"/>
</dbReference>
<protein>
    <recommendedName>
        <fullName evidence="2">L-lysine epsilon oxidase C-terminal domain-containing protein</fullName>
    </recommendedName>
</protein>
<feature type="region of interest" description="Disordered" evidence="1">
    <location>
        <begin position="1"/>
        <end position="45"/>
    </location>
</feature>
<organism evidence="3 4">
    <name type="scientific">Rhizoctonia solani</name>
    <dbReference type="NCBI Taxonomy" id="456999"/>
    <lineage>
        <taxon>Eukaryota</taxon>
        <taxon>Fungi</taxon>
        <taxon>Dikarya</taxon>
        <taxon>Basidiomycota</taxon>
        <taxon>Agaricomycotina</taxon>
        <taxon>Agaricomycetes</taxon>
        <taxon>Cantharellales</taxon>
        <taxon>Ceratobasidiaceae</taxon>
        <taxon>Rhizoctonia</taxon>
    </lineage>
</organism>
<dbReference type="OrthoDB" id="1045173at2759"/>
<feature type="domain" description="L-lysine epsilon oxidase C-terminal" evidence="2">
    <location>
        <begin position="49"/>
        <end position="180"/>
    </location>
</feature>
<dbReference type="Proteomes" id="UP000663827">
    <property type="component" value="Unassembled WGS sequence"/>
</dbReference>
<reference evidence="3" key="1">
    <citation type="submission" date="2021-01" db="EMBL/GenBank/DDBJ databases">
        <authorList>
            <person name="Kaushik A."/>
        </authorList>
    </citation>
    <scope>NUCLEOTIDE SEQUENCE</scope>
    <source>
        <strain evidence="3">AG5</strain>
    </source>
</reference>
<proteinExistence type="predicted"/>
<evidence type="ECO:0000259" key="2">
    <source>
        <dbReference type="Pfam" id="PF18417"/>
    </source>
</evidence>
<dbReference type="AlphaFoldDB" id="A0A8H3HV36"/>
<name>A0A8H3HV36_9AGAM</name>
<evidence type="ECO:0000313" key="3">
    <source>
        <dbReference type="EMBL" id="CAE7098036.1"/>
    </source>
</evidence>
<comment type="caution">
    <text evidence="3">The sequence shown here is derived from an EMBL/GenBank/DDBJ whole genome shotgun (WGS) entry which is preliminary data.</text>
</comment>
<evidence type="ECO:0000256" key="1">
    <source>
        <dbReference type="SAM" id="MobiDB-lite"/>
    </source>
</evidence>